<dbReference type="GO" id="GO:0043107">
    <property type="term" value="P:type IV pilus-dependent motility"/>
    <property type="evidence" value="ECO:0007669"/>
    <property type="project" value="InterPro"/>
</dbReference>
<feature type="transmembrane region" description="Helical" evidence="2">
    <location>
        <begin position="12"/>
        <end position="29"/>
    </location>
</feature>
<keyword evidence="2" id="KW-1133">Transmembrane helix</keyword>
<evidence type="ECO:0000313" key="4">
    <source>
        <dbReference type="Proteomes" id="UP000182278"/>
    </source>
</evidence>
<keyword evidence="2" id="KW-0812">Transmembrane</keyword>
<gene>
    <name evidence="3" type="ORF">AUJ66_07785</name>
</gene>
<dbReference type="EMBL" id="MNUO01000119">
    <property type="protein sequence ID" value="OIN95961.1"/>
    <property type="molecule type" value="Genomic_DNA"/>
</dbReference>
<dbReference type="PANTHER" id="PTHR39555">
    <property type="entry name" value="FIMBRIAL ASSEMBLY PROTEIN PILO-LIKE PROTEIN-RELATED"/>
    <property type="match status" value="1"/>
</dbReference>
<dbReference type="Pfam" id="PF04350">
    <property type="entry name" value="PilO"/>
    <property type="match status" value="1"/>
</dbReference>
<keyword evidence="2" id="KW-0472">Membrane</keyword>
<comment type="caution">
    <text evidence="3">The sequence shown here is derived from an EMBL/GenBank/DDBJ whole genome shotgun (WGS) entry which is preliminary data.</text>
</comment>
<feature type="coiled-coil region" evidence="1">
    <location>
        <begin position="36"/>
        <end position="80"/>
    </location>
</feature>
<evidence type="ECO:0000313" key="3">
    <source>
        <dbReference type="EMBL" id="OIN95961.1"/>
    </source>
</evidence>
<dbReference type="PANTHER" id="PTHR39555:SF1">
    <property type="entry name" value="TYPE IV PILUS INNER MEMBRANE COMPONENT PILO"/>
    <property type="match status" value="1"/>
</dbReference>
<reference evidence="3 4" key="1">
    <citation type="journal article" date="2016" name="Environ. Microbiol.">
        <title>Genomic resolution of a cold subsurface aquifer community provides metabolic insights for novel microbes adapted to high CO concentrations.</title>
        <authorList>
            <person name="Probst A.J."/>
            <person name="Castelle C.J."/>
            <person name="Singh A."/>
            <person name="Brown C.T."/>
            <person name="Anantharaman K."/>
            <person name="Sharon I."/>
            <person name="Hug L.A."/>
            <person name="Burstein D."/>
            <person name="Emerson J.B."/>
            <person name="Thomas B.C."/>
            <person name="Banfield J.F."/>
        </authorList>
    </citation>
    <scope>NUCLEOTIDE SEQUENCE [LARGE SCALE GENOMIC DNA]</scope>
    <source>
        <strain evidence="3">CG1_02_38_46</strain>
    </source>
</reference>
<dbReference type="STRING" id="1817893.AUJ66_07785"/>
<protein>
    <recommendedName>
        <fullName evidence="5">Pilus assembly protein PilO</fullName>
    </recommendedName>
</protein>
<dbReference type="Gene3D" id="3.30.70.60">
    <property type="match status" value="1"/>
</dbReference>
<evidence type="ECO:0008006" key="5">
    <source>
        <dbReference type="Google" id="ProtNLM"/>
    </source>
</evidence>
<dbReference type="Proteomes" id="UP000182278">
    <property type="component" value="Unassembled WGS sequence"/>
</dbReference>
<dbReference type="AlphaFoldDB" id="A0A1J4S937"/>
<proteinExistence type="predicted"/>
<sequence>MSPIKLSRRMWVMLILPTAGVIALFIFISRPKFKEIKKLSDEIVKANEELQETQKIARMKDKLIEEINKLRESIIYYERRIPGEKATSWLLIELSRVARQTGIKYASITPQPEEKKELYIRVPIKIEIQCGYHSLGKFLSKIENSQRFMDVDDIVISPDAANPLKHRVSMKISTFMLAPEVKQ</sequence>
<name>A0A1J4S937_9BACT</name>
<dbReference type="InterPro" id="IPR014717">
    <property type="entry name" value="Transl_elong_EF1B/ribsomal_bS6"/>
</dbReference>
<dbReference type="GO" id="GO:0043683">
    <property type="term" value="P:type IV pilus assembly"/>
    <property type="evidence" value="ECO:0007669"/>
    <property type="project" value="InterPro"/>
</dbReference>
<evidence type="ECO:0000256" key="2">
    <source>
        <dbReference type="SAM" id="Phobius"/>
    </source>
</evidence>
<accession>A0A1J4S937</accession>
<organism evidence="3 4">
    <name type="scientific">Candidatus Desantisbacteria bacterium CG1_02_38_46</name>
    <dbReference type="NCBI Taxonomy" id="1817893"/>
    <lineage>
        <taxon>Bacteria</taxon>
        <taxon>Candidatus Desantisiibacteriota</taxon>
    </lineage>
</organism>
<keyword evidence="1" id="KW-0175">Coiled coil</keyword>
<dbReference type="InterPro" id="IPR007445">
    <property type="entry name" value="PilO"/>
</dbReference>
<evidence type="ECO:0000256" key="1">
    <source>
        <dbReference type="SAM" id="Coils"/>
    </source>
</evidence>